<sequence>MLDQKKFFKASFRSYGIDLIKQYAIETDVITYIIRDGTPKTISEFHHSYSGFVSWNPSEQSTVVTREKIDINLLLSYTPFTSRGFILSKDQCLEKVTKISSLSLIN</sequence>
<evidence type="ECO:0000313" key="2">
    <source>
        <dbReference type="Proteomes" id="UP000887013"/>
    </source>
</evidence>
<accession>A0A8X6T7I9</accession>
<dbReference type="EMBL" id="BMAW01097850">
    <property type="protein sequence ID" value="GFS81900.1"/>
    <property type="molecule type" value="Genomic_DNA"/>
</dbReference>
<dbReference type="AlphaFoldDB" id="A0A8X6T7I9"/>
<protein>
    <submittedName>
        <fullName evidence="1">Uncharacterized protein</fullName>
    </submittedName>
</protein>
<proteinExistence type="predicted"/>
<evidence type="ECO:0000313" key="1">
    <source>
        <dbReference type="EMBL" id="GFS81900.1"/>
    </source>
</evidence>
<gene>
    <name evidence="1" type="ORF">NPIL_319891</name>
</gene>
<reference evidence="1" key="1">
    <citation type="submission" date="2020-08" db="EMBL/GenBank/DDBJ databases">
        <title>Multicomponent nature underlies the extraordinary mechanical properties of spider dragline silk.</title>
        <authorList>
            <person name="Kono N."/>
            <person name="Nakamura H."/>
            <person name="Mori M."/>
            <person name="Yoshida Y."/>
            <person name="Ohtoshi R."/>
            <person name="Malay A.D."/>
            <person name="Moran D.A.P."/>
            <person name="Tomita M."/>
            <person name="Numata K."/>
            <person name="Arakawa K."/>
        </authorList>
    </citation>
    <scope>NUCLEOTIDE SEQUENCE</scope>
</reference>
<comment type="caution">
    <text evidence="1">The sequence shown here is derived from an EMBL/GenBank/DDBJ whole genome shotgun (WGS) entry which is preliminary data.</text>
</comment>
<name>A0A8X6T7I9_NEPPI</name>
<keyword evidence="2" id="KW-1185">Reference proteome</keyword>
<dbReference type="Proteomes" id="UP000887013">
    <property type="component" value="Unassembled WGS sequence"/>
</dbReference>
<organism evidence="1 2">
    <name type="scientific">Nephila pilipes</name>
    <name type="common">Giant wood spider</name>
    <name type="synonym">Nephila maculata</name>
    <dbReference type="NCBI Taxonomy" id="299642"/>
    <lineage>
        <taxon>Eukaryota</taxon>
        <taxon>Metazoa</taxon>
        <taxon>Ecdysozoa</taxon>
        <taxon>Arthropoda</taxon>
        <taxon>Chelicerata</taxon>
        <taxon>Arachnida</taxon>
        <taxon>Araneae</taxon>
        <taxon>Araneomorphae</taxon>
        <taxon>Entelegynae</taxon>
        <taxon>Araneoidea</taxon>
        <taxon>Nephilidae</taxon>
        <taxon>Nephila</taxon>
    </lineage>
</organism>